<proteinExistence type="predicted"/>
<protein>
    <submittedName>
        <fullName evidence="2">Tetratricopeptide repeat protein</fullName>
    </submittedName>
</protein>
<sequence length="174" mass="19925">MFTNRARILVIGLFVILLAVILKMGVYELAAVAVLFIALLIWGYFKQGTIVLAAKAFHQKDYAKAEDLLKQVARAEWLSKKRRGFYEFIYGGVCLQKQAYEEAEQHYELAAQYPLRTANDHVAALVHVANINVRNGNYDKARAYLSLAEKHKESITAKMRDVIDKVEQELRKHK</sequence>
<dbReference type="RefSeq" id="WP_191161701.1">
    <property type="nucleotide sequence ID" value="NZ_JACWMX010000002.1"/>
</dbReference>
<dbReference type="Gene3D" id="1.25.40.10">
    <property type="entry name" value="Tetratricopeptide repeat domain"/>
    <property type="match status" value="1"/>
</dbReference>
<evidence type="ECO:0000313" key="2">
    <source>
        <dbReference type="EMBL" id="MBD1392603.1"/>
    </source>
</evidence>
<dbReference type="AlphaFoldDB" id="A0A926S117"/>
<feature type="transmembrane region" description="Helical" evidence="1">
    <location>
        <begin position="29"/>
        <end position="45"/>
    </location>
</feature>
<keyword evidence="1" id="KW-1133">Transmembrane helix</keyword>
<name>A0A926S117_9SPHI</name>
<dbReference type="InterPro" id="IPR011990">
    <property type="entry name" value="TPR-like_helical_dom_sf"/>
</dbReference>
<gene>
    <name evidence="2" type="ORF">IDJ76_05810</name>
</gene>
<dbReference type="EMBL" id="JACWMX010000002">
    <property type="protein sequence ID" value="MBD1392603.1"/>
    <property type="molecule type" value="Genomic_DNA"/>
</dbReference>
<reference evidence="2" key="1">
    <citation type="submission" date="2020-09" db="EMBL/GenBank/DDBJ databases">
        <title>Novel species of Mucilaginibacter isolated from a glacier on the Tibetan Plateau.</title>
        <authorList>
            <person name="Liu Q."/>
            <person name="Xin Y.-H."/>
        </authorList>
    </citation>
    <scope>NUCLEOTIDE SEQUENCE</scope>
    <source>
        <strain evidence="2">ZB1P21</strain>
    </source>
</reference>
<organism evidence="2 3">
    <name type="scientific">Mucilaginibacter glaciei</name>
    <dbReference type="NCBI Taxonomy" id="2772109"/>
    <lineage>
        <taxon>Bacteria</taxon>
        <taxon>Pseudomonadati</taxon>
        <taxon>Bacteroidota</taxon>
        <taxon>Sphingobacteriia</taxon>
        <taxon>Sphingobacteriales</taxon>
        <taxon>Sphingobacteriaceae</taxon>
        <taxon>Mucilaginibacter</taxon>
    </lineage>
</organism>
<dbReference type="SUPFAM" id="SSF48452">
    <property type="entry name" value="TPR-like"/>
    <property type="match status" value="1"/>
</dbReference>
<dbReference type="Proteomes" id="UP000619078">
    <property type="component" value="Unassembled WGS sequence"/>
</dbReference>
<evidence type="ECO:0000256" key="1">
    <source>
        <dbReference type="SAM" id="Phobius"/>
    </source>
</evidence>
<keyword evidence="3" id="KW-1185">Reference proteome</keyword>
<keyword evidence="1" id="KW-0812">Transmembrane</keyword>
<accession>A0A926S117</accession>
<evidence type="ECO:0000313" key="3">
    <source>
        <dbReference type="Proteomes" id="UP000619078"/>
    </source>
</evidence>
<comment type="caution">
    <text evidence="2">The sequence shown here is derived from an EMBL/GenBank/DDBJ whole genome shotgun (WGS) entry which is preliminary data.</text>
</comment>
<feature type="transmembrane region" description="Helical" evidence="1">
    <location>
        <begin position="6"/>
        <end position="22"/>
    </location>
</feature>
<keyword evidence="1" id="KW-0472">Membrane</keyword>